<dbReference type="Proteomes" id="UP000737171">
    <property type="component" value="Unassembled WGS sequence"/>
</dbReference>
<evidence type="ECO:0000256" key="3">
    <source>
        <dbReference type="ARBA" id="ARBA00022777"/>
    </source>
</evidence>
<protein>
    <submittedName>
        <fullName evidence="5">HipA domain-containing protein</fullName>
    </submittedName>
</protein>
<feature type="domain" description="HipA-like C-terminal" evidence="4">
    <location>
        <begin position="209"/>
        <end position="395"/>
    </location>
</feature>
<dbReference type="InterPro" id="IPR012893">
    <property type="entry name" value="HipA-like_C"/>
</dbReference>
<dbReference type="PANTHER" id="PTHR37419:SF8">
    <property type="entry name" value="TOXIN YJJJ"/>
    <property type="match status" value="1"/>
</dbReference>
<proteinExistence type="inferred from homology"/>
<evidence type="ECO:0000313" key="6">
    <source>
        <dbReference type="Proteomes" id="UP000737171"/>
    </source>
</evidence>
<evidence type="ECO:0000259" key="4">
    <source>
        <dbReference type="Pfam" id="PF07804"/>
    </source>
</evidence>
<dbReference type="EMBL" id="JABRWJ010000001">
    <property type="protein sequence ID" value="NRF65672.1"/>
    <property type="molecule type" value="Genomic_DNA"/>
</dbReference>
<name>A0ABX2ECU5_9BURK</name>
<accession>A0ABX2ECU5</accession>
<dbReference type="RefSeq" id="WP_173119922.1">
    <property type="nucleotide sequence ID" value="NZ_JABRWJ010000001.1"/>
</dbReference>
<evidence type="ECO:0000256" key="2">
    <source>
        <dbReference type="ARBA" id="ARBA00022679"/>
    </source>
</evidence>
<comment type="caution">
    <text evidence="5">The sequence shown here is derived from an EMBL/GenBank/DDBJ whole genome shotgun (WGS) entry which is preliminary data.</text>
</comment>
<reference evidence="5 6" key="1">
    <citation type="submission" date="2020-05" db="EMBL/GenBank/DDBJ databases">
        <title>Aquincola sp. isolate from soil.</title>
        <authorList>
            <person name="Han J."/>
            <person name="Kim D.-U."/>
        </authorList>
    </citation>
    <scope>NUCLEOTIDE SEQUENCE [LARGE SCALE GENOMIC DNA]</scope>
    <source>
        <strain evidence="5 6">S2</strain>
    </source>
</reference>
<gene>
    <name evidence="5" type="ORF">HLB44_01610</name>
</gene>
<keyword evidence="2" id="KW-0808">Transferase</keyword>
<comment type="similarity">
    <text evidence="1">Belongs to the HipA Ser/Thr kinase family.</text>
</comment>
<sequence length="454" mass="47799">MDPLETDRLAVLAALAARGGVASSAQLQAALRKSQPTLSRLLAALSSQVLPLGRGRRARYGLARAMLGRAAQQPLWWIAEDGRPQRLGTLSLLGEGRTLHVDAGALDALQHDRLPWYLAPLRPQGFLGRLLAQRLAPAGLDANPERWTLEMQLFAALQLHDAPGAIVLGEPAPAEPLAHALPLPAEPALAVAQLDLLAEDVARTLPAGSSAGGEQPKFLVRAADGTALVVKFTPPRGTPFGERWHDLLHGEALAAAVLAGHGVEVAAARIVESSRRSYLLSPRFDRIGAAGRRHAVAVAAVHDGLVGGPYGGWAASCEALARQGRLTALDAARARALSDFGRLIGNTDMHGGNLSLFVERASTAGPHQALAHPGQALAYPAFTLAPVYDMLPMRWRPDVLVGGAADYSPFEPDPAAAAGPARGPARVFWQRLAAHAPVARPLRAVAAEMARRLG</sequence>
<evidence type="ECO:0000256" key="1">
    <source>
        <dbReference type="ARBA" id="ARBA00010164"/>
    </source>
</evidence>
<organism evidence="5 6">
    <name type="scientific">Pseudaquabacterium terrae</name>
    <dbReference type="NCBI Taxonomy" id="2732868"/>
    <lineage>
        <taxon>Bacteria</taxon>
        <taxon>Pseudomonadati</taxon>
        <taxon>Pseudomonadota</taxon>
        <taxon>Betaproteobacteria</taxon>
        <taxon>Burkholderiales</taxon>
        <taxon>Sphaerotilaceae</taxon>
        <taxon>Pseudaquabacterium</taxon>
    </lineage>
</organism>
<keyword evidence="3" id="KW-0418">Kinase</keyword>
<dbReference type="Pfam" id="PF07804">
    <property type="entry name" value="HipA_C"/>
    <property type="match status" value="1"/>
</dbReference>
<dbReference type="InterPro" id="IPR052028">
    <property type="entry name" value="HipA_Ser/Thr_kinase"/>
</dbReference>
<dbReference type="PANTHER" id="PTHR37419">
    <property type="entry name" value="SERINE/THREONINE-PROTEIN KINASE TOXIN HIPA"/>
    <property type="match status" value="1"/>
</dbReference>
<evidence type="ECO:0000313" key="5">
    <source>
        <dbReference type="EMBL" id="NRF65672.1"/>
    </source>
</evidence>
<keyword evidence="6" id="KW-1185">Reference proteome</keyword>